<keyword evidence="6 7" id="KW-0961">Cell wall biogenesis/degradation</keyword>
<feature type="active site" description="Nucleophile" evidence="7">
    <location>
        <position position="136"/>
    </location>
</feature>
<evidence type="ECO:0000256" key="3">
    <source>
        <dbReference type="ARBA" id="ARBA00022679"/>
    </source>
</evidence>
<dbReference type="GO" id="GO:0071972">
    <property type="term" value="F:peptidoglycan L,D-transpeptidase activity"/>
    <property type="evidence" value="ECO:0007669"/>
    <property type="project" value="TreeGrafter"/>
</dbReference>
<dbReference type="GO" id="GO:0018104">
    <property type="term" value="P:peptidoglycan-protein cross-linking"/>
    <property type="evidence" value="ECO:0007669"/>
    <property type="project" value="TreeGrafter"/>
</dbReference>
<keyword evidence="5 7" id="KW-0573">Peptidoglycan synthesis</keyword>
<keyword evidence="4 7" id="KW-0133">Cell shape</keyword>
<evidence type="ECO:0000256" key="1">
    <source>
        <dbReference type="ARBA" id="ARBA00004752"/>
    </source>
</evidence>
<evidence type="ECO:0000256" key="6">
    <source>
        <dbReference type="ARBA" id="ARBA00023316"/>
    </source>
</evidence>
<name>A0A2P9AQY0_9HYPH</name>
<reference evidence="10" key="1">
    <citation type="submission" date="2016-12" db="EMBL/GenBank/DDBJ databases">
        <authorList>
            <person name="Brunel B."/>
        </authorList>
    </citation>
    <scope>NUCLEOTIDE SEQUENCE [LARGE SCALE GENOMIC DNA]</scope>
</reference>
<evidence type="ECO:0000259" key="8">
    <source>
        <dbReference type="PROSITE" id="PS52029"/>
    </source>
</evidence>
<dbReference type="Proteomes" id="UP000245698">
    <property type="component" value="Unassembled WGS sequence"/>
</dbReference>
<dbReference type="GO" id="GO:0005576">
    <property type="term" value="C:extracellular region"/>
    <property type="evidence" value="ECO:0007669"/>
    <property type="project" value="TreeGrafter"/>
</dbReference>
<evidence type="ECO:0000256" key="4">
    <source>
        <dbReference type="ARBA" id="ARBA00022960"/>
    </source>
</evidence>
<dbReference type="EMBL" id="FUIG01000043">
    <property type="protein sequence ID" value="SJM33563.1"/>
    <property type="molecule type" value="Genomic_DNA"/>
</dbReference>
<feature type="domain" description="L,D-TPase catalytic" evidence="8">
    <location>
        <begin position="49"/>
        <end position="164"/>
    </location>
</feature>
<evidence type="ECO:0000256" key="7">
    <source>
        <dbReference type="PROSITE-ProRule" id="PRU01373"/>
    </source>
</evidence>
<keyword evidence="10" id="KW-1185">Reference proteome</keyword>
<evidence type="ECO:0000256" key="2">
    <source>
        <dbReference type="ARBA" id="ARBA00005992"/>
    </source>
</evidence>
<feature type="active site" description="Proton donor/acceptor" evidence="7">
    <location>
        <position position="120"/>
    </location>
</feature>
<evidence type="ECO:0000313" key="9">
    <source>
        <dbReference type="EMBL" id="SJM33563.1"/>
    </source>
</evidence>
<organism evidence="9 10">
    <name type="scientific">Mesorhizobium delmotii</name>
    <dbReference type="NCBI Taxonomy" id="1631247"/>
    <lineage>
        <taxon>Bacteria</taxon>
        <taxon>Pseudomonadati</taxon>
        <taxon>Pseudomonadota</taxon>
        <taxon>Alphaproteobacteria</taxon>
        <taxon>Hyphomicrobiales</taxon>
        <taxon>Phyllobacteriaceae</taxon>
        <taxon>Mesorhizobium</taxon>
    </lineage>
</organism>
<dbReference type="GO" id="GO:0016740">
    <property type="term" value="F:transferase activity"/>
    <property type="evidence" value="ECO:0007669"/>
    <property type="project" value="UniProtKB-KW"/>
</dbReference>
<dbReference type="GO" id="GO:0071555">
    <property type="term" value="P:cell wall organization"/>
    <property type="evidence" value="ECO:0007669"/>
    <property type="project" value="UniProtKB-UniRule"/>
</dbReference>
<dbReference type="PANTHER" id="PTHR30582:SF2">
    <property type="entry name" value="L,D-TRANSPEPTIDASE YCIB-RELATED"/>
    <property type="match status" value="1"/>
</dbReference>
<dbReference type="SUPFAM" id="SSF141523">
    <property type="entry name" value="L,D-transpeptidase catalytic domain-like"/>
    <property type="match status" value="1"/>
</dbReference>
<comment type="similarity">
    <text evidence="2">Belongs to the YkuD family.</text>
</comment>
<dbReference type="InterPro" id="IPR038063">
    <property type="entry name" value="Transpep_catalytic_dom"/>
</dbReference>
<protein>
    <recommendedName>
        <fullName evidence="8">L,D-TPase catalytic domain-containing protein</fullName>
    </recommendedName>
</protein>
<accession>A0A2P9AQY0</accession>
<dbReference type="PROSITE" id="PS52029">
    <property type="entry name" value="LD_TPASE"/>
    <property type="match status" value="1"/>
</dbReference>
<evidence type="ECO:0000313" key="10">
    <source>
        <dbReference type="Proteomes" id="UP000245698"/>
    </source>
</evidence>
<dbReference type="Gene3D" id="2.40.440.10">
    <property type="entry name" value="L,D-transpeptidase catalytic domain-like"/>
    <property type="match status" value="1"/>
</dbReference>
<evidence type="ECO:0000256" key="5">
    <source>
        <dbReference type="ARBA" id="ARBA00022984"/>
    </source>
</evidence>
<dbReference type="InterPro" id="IPR005490">
    <property type="entry name" value="LD_TPept_cat_dom"/>
</dbReference>
<dbReference type="GO" id="GO:0008360">
    <property type="term" value="P:regulation of cell shape"/>
    <property type="evidence" value="ECO:0007669"/>
    <property type="project" value="UniProtKB-UniRule"/>
</dbReference>
<dbReference type="InterPro" id="IPR050979">
    <property type="entry name" value="LD-transpeptidase"/>
</dbReference>
<dbReference type="Pfam" id="PF03734">
    <property type="entry name" value="YkuD"/>
    <property type="match status" value="1"/>
</dbReference>
<dbReference type="AlphaFoldDB" id="A0A2P9AQY0"/>
<proteinExistence type="inferred from homology"/>
<dbReference type="PANTHER" id="PTHR30582">
    <property type="entry name" value="L,D-TRANSPEPTIDASE"/>
    <property type="match status" value="1"/>
</dbReference>
<gene>
    <name evidence="9" type="ORF">BQ8482_350207</name>
</gene>
<comment type="pathway">
    <text evidence="1 7">Cell wall biogenesis; peptidoglycan biosynthesis.</text>
</comment>
<sequence>MPGRQGDIMYTGISAKLINIAAAVTAGTVLLFGAGNGVAHAANRAANQIVARISLSQQTMEVLVDGRPTFAWKVSTGGKGHVTPTGSFKPTRMHQMWYSRKYDNAPMPHSVFFKGGYAVHATNFVKRLGRPASHGCVRLHPDNAADFYQLVEIFGPTNTRIVIVK</sequence>
<dbReference type="CDD" id="cd16913">
    <property type="entry name" value="YkuD_like"/>
    <property type="match status" value="1"/>
</dbReference>
<dbReference type="UniPathway" id="UPA00219"/>
<keyword evidence="3" id="KW-0808">Transferase</keyword>